<accession>A0A382ASV5</accession>
<protein>
    <submittedName>
        <fullName evidence="1">Uncharacterized protein</fullName>
    </submittedName>
</protein>
<gene>
    <name evidence="1" type="ORF">METZ01_LOCUS157288</name>
</gene>
<organism evidence="1">
    <name type="scientific">marine metagenome</name>
    <dbReference type="NCBI Taxonomy" id="408172"/>
    <lineage>
        <taxon>unclassified sequences</taxon>
        <taxon>metagenomes</taxon>
        <taxon>ecological metagenomes</taxon>
    </lineage>
</organism>
<evidence type="ECO:0000313" key="1">
    <source>
        <dbReference type="EMBL" id="SVB04434.1"/>
    </source>
</evidence>
<proteinExistence type="predicted"/>
<sequence length="266" mass="30036">MIDKSKKHTYIDFEDSKVVLYFGKYNFTESAKTLRDMQDKDSPHVFTKTEVLSASIVADKFNDKYVKSSGAFDIVEGEFMKTGFSNKDILIGILTNYRHLITNKTYQEAKEIMSYLEDKFAYKILADNLTDFEHGVAKFLADDNSLSSHTLGIAAYVPTYYATHTKSDELKDRSTQSGHLGKIGEKVTTEIEILSSKYLAETQYGGSGYMINAITSDNHRLSFFTANEDIANSKKNVKVSCKIKSKGTAWKDDNVNETKVNYVKFA</sequence>
<reference evidence="1" key="1">
    <citation type="submission" date="2018-05" db="EMBL/GenBank/DDBJ databases">
        <authorList>
            <person name="Lanie J.A."/>
            <person name="Ng W.-L."/>
            <person name="Kazmierczak K.M."/>
            <person name="Andrzejewski T.M."/>
            <person name="Davidsen T.M."/>
            <person name="Wayne K.J."/>
            <person name="Tettelin H."/>
            <person name="Glass J.I."/>
            <person name="Rusch D."/>
            <person name="Podicherti R."/>
            <person name="Tsui H.-C.T."/>
            <person name="Winkler M.E."/>
        </authorList>
    </citation>
    <scope>NUCLEOTIDE SEQUENCE</scope>
</reference>
<name>A0A382ASV5_9ZZZZ</name>
<dbReference type="EMBL" id="UINC01026637">
    <property type="protein sequence ID" value="SVB04434.1"/>
    <property type="molecule type" value="Genomic_DNA"/>
</dbReference>
<dbReference type="AlphaFoldDB" id="A0A382ASV5"/>